<gene>
    <name evidence="1" type="ORF">RY831_24230</name>
</gene>
<name>A0ABU6JF18_9BURK</name>
<comment type="caution">
    <text evidence="1">The sequence shown here is derived from an EMBL/GenBank/DDBJ whole genome shotgun (WGS) entry which is preliminary data.</text>
</comment>
<dbReference type="Proteomes" id="UP001352263">
    <property type="component" value="Unassembled WGS sequence"/>
</dbReference>
<evidence type="ECO:0000313" key="2">
    <source>
        <dbReference type="Proteomes" id="UP001352263"/>
    </source>
</evidence>
<evidence type="ECO:0000313" key="1">
    <source>
        <dbReference type="EMBL" id="MEC4722276.1"/>
    </source>
</evidence>
<dbReference type="EMBL" id="JAWIIV010000027">
    <property type="protein sequence ID" value="MEC4722276.1"/>
    <property type="molecule type" value="Genomic_DNA"/>
</dbReference>
<proteinExistence type="predicted"/>
<dbReference type="RefSeq" id="WP_326508951.1">
    <property type="nucleotide sequence ID" value="NZ_JAWIIV010000027.1"/>
</dbReference>
<accession>A0ABU6JF18</accession>
<organism evidence="1 2">
    <name type="scientific">Noviherbaspirillum album</name>
    <dbReference type="NCBI Taxonomy" id="3080276"/>
    <lineage>
        <taxon>Bacteria</taxon>
        <taxon>Pseudomonadati</taxon>
        <taxon>Pseudomonadota</taxon>
        <taxon>Betaproteobacteria</taxon>
        <taxon>Burkholderiales</taxon>
        <taxon>Oxalobacteraceae</taxon>
        <taxon>Noviherbaspirillum</taxon>
    </lineage>
</organism>
<evidence type="ECO:0008006" key="3">
    <source>
        <dbReference type="Google" id="ProtNLM"/>
    </source>
</evidence>
<sequence length="60" mass="6592">MNMKMQSPILKALLFVFAALGLMTVISVIAMIFMHSSMMSMMGSPAEMADACKTMMSRLL</sequence>
<protein>
    <recommendedName>
        <fullName evidence="3">Transmembrane protein</fullName>
    </recommendedName>
</protein>
<keyword evidence="2" id="KW-1185">Reference proteome</keyword>
<reference evidence="1 2" key="1">
    <citation type="submission" date="2023-10" db="EMBL/GenBank/DDBJ databases">
        <title>Noviherbaspirillum sp. CPCC 100848 genome assembly.</title>
        <authorList>
            <person name="Li X.Y."/>
            <person name="Fang X.M."/>
        </authorList>
    </citation>
    <scope>NUCLEOTIDE SEQUENCE [LARGE SCALE GENOMIC DNA]</scope>
    <source>
        <strain evidence="1 2">CPCC 100848</strain>
    </source>
</reference>